<gene>
    <name evidence="4" type="ORF">GAB14E_0718</name>
</gene>
<dbReference type="InterPro" id="IPR002196">
    <property type="entry name" value="Glyco_hydro_24"/>
</dbReference>
<dbReference type="PATRIC" id="fig|28229.3.peg.3926"/>
<dbReference type="EMBL" id="JQEC01000055">
    <property type="protein sequence ID" value="KGJ89525.1"/>
    <property type="molecule type" value="Genomic_DNA"/>
</dbReference>
<dbReference type="EC" id="3.2.1.17" evidence="3"/>
<comment type="similarity">
    <text evidence="3">Belongs to the glycosyl hydrolase 24 family.</text>
</comment>
<keyword evidence="3" id="KW-0326">Glycosidase</keyword>
<keyword evidence="1 3" id="KW-0929">Antimicrobial</keyword>
<proteinExistence type="inferred from homology"/>
<dbReference type="PRINTS" id="PR00684">
    <property type="entry name" value="T4LYSOZYME"/>
</dbReference>
<evidence type="ECO:0000313" key="5">
    <source>
        <dbReference type="Proteomes" id="UP000029868"/>
    </source>
</evidence>
<dbReference type="InterPro" id="IPR052619">
    <property type="entry name" value="Phage_lysozyme-like"/>
</dbReference>
<dbReference type="InterPro" id="IPR023346">
    <property type="entry name" value="Lysozyme-like_dom_sf"/>
</dbReference>
<dbReference type="AlphaFoldDB" id="A0A099KGY8"/>
<reference evidence="4 5" key="1">
    <citation type="submission" date="2014-08" db="EMBL/GenBank/DDBJ databases">
        <title>Genomic and Phenotypic Diversity of Colwellia psychrerythraea strains from Disparate Marine Basins.</title>
        <authorList>
            <person name="Techtmann S.M."/>
            <person name="Stelling S.C."/>
            <person name="Utturkar S.M."/>
            <person name="Alshibli N."/>
            <person name="Harris A."/>
            <person name="Brown S.D."/>
            <person name="Hazen T.C."/>
        </authorList>
    </citation>
    <scope>NUCLEOTIDE SEQUENCE [LARGE SCALE GENOMIC DNA]</scope>
    <source>
        <strain evidence="4 5">GAB14E</strain>
    </source>
</reference>
<dbReference type="InterPro" id="IPR001165">
    <property type="entry name" value="T4-type_lysozyme"/>
</dbReference>
<evidence type="ECO:0000313" key="4">
    <source>
        <dbReference type="EMBL" id="KGJ89525.1"/>
    </source>
</evidence>
<evidence type="ECO:0000256" key="1">
    <source>
        <dbReference type="ARBA" id="ARBA00022529"/>
    </source>
</evidence>
<evidence type="ECO:0000256" key="2">
    <source>
        <dbReference type="ARBA" id="ARBA00022638"/>
    </source>
</evidence>
<dbReference type="Gene3D" id="1.10.530.40">
    <property type="match status" value="1"/>
</dbReference>
<keyword evidence="2 3" id="KW-0081">Bacteriolytic enzyme</keyword>
<dbReference type="OrthoDB" id="9091992at2"/>
<dbReference type="RefSeq" id="WP_033083889.1">
    <property type="nucleotide sequence ID" value="NZ_JQEC01000055.1"/>
</dbReference>
<dbReference type="GO" id="GO:0016998">
    <property type="term" value="P:cell wall macromolecule catabolic process"/>
    <property type="evidence" value="ECO:0007669"/>
    <property type="project" value="InterPro"/>
</dbReference>
<dbReference type="PANTHER" id="PTHR37406:SF1">
    <property type="entry name" value="T4-TYPE LYSOZYME 1-RELATED"/>
    <property type="match status" value="1"/>
</dbReference>
<dbReference type="Proteomes" id="UP000029868">
    <property type="component" value="Unassembled WGS sequence"/>
</dbReference>
<dbReference type="Pfam" id="PF00959">
    <property type="entry name" value="Phage_lysozyme"/>
    <property type="match status" value="1"/>
</dbReference>
<accession>A0A099KGY8</accession>
<comment type="catalytic activity">
    <reaction evidence="3">
        <text>Hydrolysis of (1-&gt;4)-beta-linkages between N-acetylmuramic acid and N-acetyl-D-glucosamine residues in a peptidoglycan and between N-acetyl-D-glucosamine residues in chitodextrins.</text>
        <dbReference type="EC" id="3.2.1.17"/>
    </reaction>
</comment>
<organism evidence="4 5">
    <name type="scientific">Colwellia psychrerythraea</name>
    <name type="common">Vibrio psychroerythus</name>
    <dbReference type="NCBI Taxonomy" id="28229"/>
    <lineage>
        <taxon>Bacteria</taxon>
        <taxon>Pseudomonadati</taxon>
        <taxon>Pseudomonadota</taxon>
        <taxon>Gammaproteobacteria</taxon>
        <taxon>Alteromonadales</taxon>
        <taxon>Colwelliaceae</taxon>
        <taxon>Colwellia</taxon>
    </lineage>
</organism>
<evidence type="ECO:0000256" key="3">
    <source>
        <dbReference type="RuleBase" id="RU003788"/>
    </source>
</evidence>
<dbReference type="InterPro" id="IPR023347">
    <property type="entry name" value="Lysozyme_dom_sf"/>
</dbReference>
<protein>
    <recommendedName>
        <fullName evidence="3">Lysozyme</fullName>
        <ecNumber evidence="3">3.2.1.17</ecNumber>
    </recommendedName>
</protein>
<sequence>MMNLIEQLKVHEGFEANYYQCTSGKLTIGYGRNVGGNPFSLKELAWLGRCEFDETPMTEGEAEQLLVIDVNEVTALIKEYLSWGELNSARQAVCINMAFNLGVTGLFKFKNMMRAIRKQCYREAAIEMLDSRWANQVGSRADELAQQMNAGVWQ</sequence>
<dbReference type="GO" id="GO:0042742">
    <property type="term" value="P:defense response to bacterium"/>
    <property type="evidence" value="ECO:0007669"/>
    <property type="project" value="UniProtKB-KW"/>
</dbReference>
<comment type="caution">
    <text evidence="4">The sequence shown here is derived from an EMBL/GenBank/DDBJ whole genome shotgun (WGS) entry which is preliminary data.</text>
</comment>
<dbReference type="PANTHER" id="PTHR37406">
    <property type="entry name" value="T4-TYPE LYSOZYME 1-RELATED"/>
    <property type="match status" value="1"/>
</dbReference>
<name>A0A099KGY8_COLPS</name>
<keyword evidence="3 4" id="KW-0378">Hydrolase</keyword>
<dbReference type="GO" id="GO:0009253">
    <property type="term" value="P:peptidoglycan catabolic process"/>
    <property type="evidence" value="ECO:0007669"/>
    <property type="project" value="InterPro"/>
</dbReference>
<dbReference type="GO" id="GO:0031640">
    <property type="term" value="P:killing of cells of another organism"/>
    <property type="evidence" value="ECO:0007669"/>
    <property type="project" value="UniProtKB-KW"/>
</dbReference>
<dbReference type="GO" id="GO:0003796">
    <property type="term" value="F:lysozyme activity"/>
    <property type="evidence" value="ECO:0007669"/>
    <property type="project" value="UniProtKB-EC"/>
</dbReference>
<dbReference type="SUPFAM" id="SSF53955">
    <property type="entry name" value="Lysozyme-like"/>
    <property type="match status" value="1"/>
</dbReference>